<organism evidence="1 2">
    <name type="scientific">Streptomyces noboritoensis</name>
    <dbReference type="NCBI Taxonomy" id="67337"/>
    <lineage>
        <taxon>Bacteria</taxon>
        <taxon>Bacillati</taxon>
        <taxon>Actinomycetota</taxon>
        <taxon>Actinomycetes</taxon>
        <taxon>Kitasatosporales</taxon>
        <taxon>Streptomycetaceae</taxon>
        <taxon>Streptomyces</taxon>
    </lineage>
</organism>
<evidence type="ECO:0000313" key="2">
    <source>
        <dbReference type="Proteomes" id="UP001589887"/>
    </source>
</evidence>
<gene>
    <name evidence="1" type="ORF">ACFH04_00300</name>
</gene>
<dbReference type="RefSeq" id="WP_394316078.1">
    <property type="nucleotide sequence ID" value="NZ_JBHMQV010000001.1"/>
</dbReference>
<sequence length="148" mass="15836">MSTGSTAPTHQWTPAASPPWDELTIAGRGVLVCAAETSGMLTGAFGIWPDPPADLGSMERLDWVDRQLAPLLSFVRNGWIEVRHTPDAASDAFTVILLGGLRSALADPAVRYEGDDWGVGVGCIFTYTGLAVWRGGWSTAWSSRLNFG</sequence>
<dbReference type="Proteomes" id="UP001589887">
    <property type="component" value="Unassembled WGS sequence"/>
</dbReference>
<name>A0ABV6T8R6_9ACTN</name>
<evidence type="ECO:0000313" key="1">
    <source>
        <dbReference type="EMBL" id="MFC0842186.1"/>
    </source>
</evidence>
<dbReference type="EMBL" id="JBHMQV010000001">
    <property type="protein sequence ID" value="MFC0842186.1"/>
    <property type="molecule type" value="Genomic_DNA"/>
</dbReference>
<proteinExistence type="predicted"/>
<protein>
    <recommendedName>
        <fullName evidence="3">GNAT family N-acetyltransferase</fullName>
    </recommendedName>
</protein>
<reference evidence="1 2" key="1">
    <citation type="submission" date="2024-09" db="EMBL/GenBank/DDBJ databases">
        <authorList>
            <person name="Sun Q."/>
            <person name="Mori K."/>
        </authorList>
    </citation>
    <scope>NUCLEOTIDE SEQUENCE [LARGE SCALE GENOMIC DNA]</scope>
    <source>
        <strain evidence="1 2">JCM 4557</strain>
    </source>
</reference>
<comment type="caution">
    <text evidence="1">The sequence shown here is derived from an EMBL/GenBank/DDBJ whole genome shotgun (WGS) entry which is preliminary data.</text>
</comment>
<evidence type="ECO:0008006" key="3">
    <source>
        <dbReference type="Google" id="ProtNLM"/>
    </source>
</evidence>
<keyword evidence="2" id="KW-1185">Reference proteome</keyword>
<accession>A0ABV6T8R6</accession>